<keyword evidence="1" id="KW-0812">Transmembrane</keyword>
<evidence type="ECO:0000256" key="1">
    <source>
        <dbReference type="SAM" id="Phobius"/>
    </source>
</evidence>
<keyword evidence="1" id="KW-0472">Membrane</keyword>
<reference evidence="2 3" key="1">
    <citation type="submission" date="2019-08" db="EMBL/GenBank/DDBJ databases">
        <title>In-depth cultivation of the pig gut microbiome towards novel bacterial diversity and tailored functional studies.</title>
        <authorList>
            <person name="Wylensek D."/>
            <person name="Hitch T.C.A."/>
            <person name="Clavel T."/>
        </authorList>
    </citation>
    <scope>NUCLEOTIDE SEQUENCE [LARGE SCALE GENOMIC DNA]</scope>
    <source>
        <strain evidence="2 3">WCA-470BD-2E</strain>
    </source>
</reference>
<dbReference type="EMBL" id="VUMW01000002">
    <property type="protein sequence ID" value="MST79098.1"/>
    <property type="molecule type" value="Genomic_DNA"/>
</dbReference>
<sequence>MEAYRHSNSEVNQLKFVIRVMQVAALCISIFLAILSFVHLADLIYSASLVGVTAMMPTIFGTGLFLISLLFEGWLALDINKIGEHAALMAIAVLLLLTAGLMIAPVAIASSLLGLNLLSLFIITIARLI</sequence>
<dbReference type="RefSeq" id="WP_154486265.1">
    <property type="nucleotide sequence ID" value="NZ_VUMW01000002.1"/>
</dbReference>
<organism evidence="2 3">
    <name type="scientific">Lactobacillus equicursoris</name>
    <dbReference type="NCBI Taxonomy" id="420645"/>
    <lineage>
        <taxon>Bacteria</taxon>
        <taxon>Bacillati</taxon>
        <taxon>Bacillota</taxon>
        <taxon>Bacilli</taxon>
        <taxon>Lactobacillales</taxon>
        <taxon>Lactobacillaceae</taxon>
        <taxon>Lactobacillus</taxon>
    </lineage>
</organism>
<dbReference type="Proteomes" id="UP000452141">
    <property type="component" value="Unassembled WGS sequence"/>
</dbReference>
<feature type="transmembrane region" description="Helical" evidence="1">
    <location>
        <begin position="44"/>
        <end position="70"/>
    </location>
</feature>
<name>A0A844FL48_9LACO</name>
<comment type="caution">
    <text evidence="2">The sequence shown here is derived from an EMBL/GenBank/DDBJ whole genome shotgun (WGS) entry which is preliminary data.</text>
</comment>
<dbReference type="AlphaFoldDB" id="A0A844FL48"/>
<evidence type="ECO:0000313" key="2">
    <source>
        <dbReference type="EMBL" id="MST79098.1"/>
    </source>
</evidence>
<keyword evidence="1" id="KW-1133">Transmembrane helix</keyword>
<proteinExistence type="predicted"/>
<feature type="transmembrane region" description="Helical" evidence="1">
    <location>
        <begin position="82"/>
        <end position="102"/>
    </location>
</feature>
<accession>A0A844FL48</accession>
<gene>
    <name evidence="2" type="ORF">FYJ61_01090</name>
</gene>
<protein>
    <submittedName>
        <fullName evidence="2">Uncharacterized protein</fullName>
    </submittedName>
</protein>
<evidence type="ECO:0000313" key="3">
    <source>
        <dbReference type="Proteomes" id="UP000452141"/>
    </source>
</evidence>
<feature type="transmembrane region" description="Helical" evidence="1">
    <location>
        <begin position="16"/>
        <end position="38"/>
    </location>
</feature>